<geneLocation type="plasmid" evidence="1 2">
    <name>pET-ATCC-159-3</name>
</geneLocation>
<dbReference type="Proteomes" id="UP000245918">
    <property type="component" value="Plasmid pET-ATCC-159-3"/>
</dbReference>
<keyword evidence="1" id="KW-0614">Plasmid</keyword>
<evidence type="ECO:0000313" key="1">
    <source>
        <dbReference type="EMBL" id="UCQ02065.1"/>
    </source>
</evidence>
<sequence>MSGGSGNGGDNAHANAFGGGRNPGMSNSNSGGSNSSSGRGGNSSGRDKGERWSMSNHPEKPVHKNEKGESVITVVNGWTKEPVDDKYNGGNGGNGSGHTTPFNPVDHHPEITHAQADVTAKISAETVANKALSQALSVKKEAEIGLSVKVSAIDELSRRLLFDEANVVAKQAEINFLEAKSKRLSAEIHLLELEKSRDNRQFGLVISINAKLRDKQQELNNVNAQLNAKKSELPSLKVARDKSKNGLSVAMRGVDQNLIKAELEFGKAKEKLDKLTSMKNEVERDIKNKKELRKDLQRLFDKASNDARGGDALRRFSGKARMDFYRERLLQVDTELTKLSSQLPHLHTDIESASLLYNKALSDFERAKADALTKKTEEDKVKDAVKFTADFYSEVFDKFGVKAKNLAQELANSSKGKKIDNIQEALDAYDKYKSKLGAMFSVVDRQAISNAMASVTYDDFAKNLSKFSKVSTLTSYAIDGYELYGEIRKAIETDNWTKAIVKAETIFAGVLSTSFVTYMFASIAITPLGIIGFASLIAFTSLIVDEKLINNINSILQ</sequence>
<keyword evidence="2" id="KW-1185">Reference proteome</keyword>
<gene>
    <name evidence="1" type="ORF">DCL27_17665</name>
</gene>
<accession>A0AC61TN61</accession>
<name>A0AC61TN61_EDWTA</name>
<proteinExistence type="predicted"/>
<organism evidence="1 2">
    <name type="scientific">Edwardsiella tarda ATCC 15947 = NBRC 105688</name>
    <dbReference type="NCBI Taxonomy" id="667121"/>
    <lineage>
        <taxon>Bacteria</taxon>
        <taxon>Pseudomonadati</taxon>
        <taxon>Pseudomonadota</taxon>
        <taxon>Gammaproteobacteria</taxon>
        <taxon>Enterobacterales</taxon>
        <taxon>Hafniaceae</taxon>
        <taxon>Edwardsiella</taxon>
    </lineage>
</organism>
<reference evidence="1" key="1">
    <citation type="submission" date="2021-09" db="EMBL/GenBank/DDBJ databases">
        <title>Comparative genomics of Edwardsiella genus reveals species-based diversity.</title>
        <authorList>
            <person name="Tekedar H.C."/>
            <person name="Kumru S."/>
            <person name="Waldbieser G.C."/>
            <person name="Reichley S.R."/>
            <person name="Lawrence M.L."/>
            <person name="Griffin M.J."/>
        </authorList>
    </citation>
    <scope>NUCLEOTIDE SEQUENCE</scope>
    <source>
        <strain evidence="1">ATCC 15947</strain>
    </source>
</reference>
<evidence type="ECO:0000313" key="2">
    <source>
        <dbReference type="Proteomes" id="UP000245918"/>
    </source>
</evidence>
<protein>
    <submittedName>
        <fullName evidence="1">Colicin-like pore-forming protein</fullName>
    </submittedName>
</protein>
<dbReference type="EMBL" id="CP084509">
    <property type="protein sequence ID" value="UCQ02065.1"/>
    <property type="molecule type" value="Genomic_DNA"/>
</dbReference>